<reference evidence="2" key="1">
    <citation type="submission" date="2023-03" db="EMBL/GenBank/DDBJ databases">
        <title>Massive genome expansion in bonnet fungi (Mycena s.s.) driven by repeated elements and novel gene families across ecological guilds.</title>
        <authorList>
            <consortium name="Lawrence Berkeley National Laboratory"/>
            <person name="Harder C.B."/>
            <person name="Miyauchi S."/>
            <person name="Viragh M."/>
            <person name="Kuo A."/>
            <person name="Thoen E."/>
            <person name="Andreopoulos B."/>
            <person name="Lu D."/>
            <person name="Skrede I."/>
            <person name="Drula E."/>
            <person name="Henrissat B."/>
            <person name="Morin E."/>
            <person name="Kohler A."/>
            <person name="Barry K."/>
            <person name="LaButti K."/>
            <person name="Morin E."/>
            <person name="Salamov A."/>
            <person name="Lipzen A."/>
            <person name="Mereny Z."/>
            <person name="Hegedus B."/>
            <person name="Baldrian P."/>
            <person name="Stursova M."/>
            <person name="Weitz H."/>
            <person name="Taylor A."/>
            <person name="Grigoriev I.V."/>
            <person name="Nagy L.G."/>
            <person name="Martin F."/>
            <person name="Kauserud H."/>
        </authorList>
    </citation>
    <scope>NUCLEOTIDE SEQUENCE</scope>
    <source>
        <strain evidence="2">CBHHK182m</strain>
    </source>
</reference>
<feature type="compositionally biased region" description="Acidic residues" evidence="1">
    <location>
        <begin position="50"/>
        <end position="75"/>
    </location>
</feature>
<dbReference type="AlphaFoldDB" id="A0AAD7DPK8"/>
<proteinExistence type="predicted"/>
<organism evidence="2 3">
    <name type="scientific">Mycena metata</name>
    <dbReference type="NCBI Taxonomy" id="1033252"/>
    <lineage>
        <taxon>Eukaryota</taxon>
        <taxon>Fungi</taxon>
        <taxon>Dikarya</taxon>
        <taxon>Basidiomycota</taxon>
        <taxon>Agaricomycotina</taxon>
        <taxon>Agaricomycetes</taxon>
        <taxon>Agaricomycetidae</taxon>
        <taxon>Agaricales</taxon>
        <taxon>Marasmiineae</taxon>
        <taxon>Mycenaceae</taxon>
        <taxon>Mycena</taxon>
    </lineage>
</organism>
<evidence type="ECO:0000313" key="2">
    <source>
        <dbReference type="EMBL" id="KAJ7695520.1"/>
    </source>
</evidence>
<gene>
    <name evidence="2" type="ORF">B0H16DRAFT_1485301</name>
</gene>
<feature type="compositionally biased region" description="Low complexity" evidence="1">
    <location>
        <begin position="76"/>
        <end position="94"/>
    </location>
</feature>
<evidence type="ECO:0000256" key="1">
    <source>
        <dbReference type="SAM" id="MobiDB-lite"/>
    </source>
</evidence>
<comment type="caution">
    <text evidence="2">The sequence shown here is derived from an EMBL/GenBank/DDBJ whole genome shotgun (WGS) entry which is preliminary data.</text>
</comment>
<evidence type="ECO:0000313" key="3">
    <source>
        <dbReference type="Proteomes" id="UP001215598"/>
    </source>
</evidence>
<keyword evidence="3" id="KW-1185">Reference proteome</keyword>
<protein>
    <submittedName>
        <fullName evidence="2">Uncharacterized protein</fullName>
    </submittedName>
</protein>
<name>A0AAD7DPK8_9AGAR</name>
<sequence>MTFVPPWTRFTLPRRGKVAEIDLDITDHLYEQYDTAARARNAKAVAAALSDDEGLDSDYASDSEMDTDSDSDSDETSSTSSDSDMSLTSASDSDTGSDYIPSPLLLWDLTVNGRDATTPILRPRAPTPASPDIDLHPFPDSFTPGHLRSLNFDFLKWNDQQGPFVDLYDRIGAMYIGSPAETLEWQRCIIQAGQDVLSARSTLQHFGENKQVHSIASGLQYGGPGGSRPQNMCTHRAIDVEHVVLALLRHSDNIQAITSFQNAALQAVAPRAWSAANEVLQTILRNDSNLWLPCDLPCQFGPRQPSAFSRLEFRFSTDGTP</sequence>
<dbReference type="Proteomes" id="UP001215598">
    <property type="component" value="Unassembled WGS sequence"/>
</dbReference>
<dbReference type="EMBL" id="JARKIB010000655">
    <property type="protein sequence ID" value="KAJ7695520.1"/>
    <property type="molecule type" value="Genomic_DNA"/>
</dbReference>
<accession>A0AAD7DPK8</accession>
<feature type="region of interest" description="Disordered" evidence="1">
    <location>
        <begin position="48"/>
        <end position="95"/>
    </location>
</feature>